<evidence type="ECO:0000256" key="5">
    <source>
        <dbReference type="ARBA" id="ARBA00022683"/>
    </source>
</evidence>
<dbReference type="PANTHER" id="PTHR33705">
    <property type="entry name" value="PHOSPHOCARRIER PROTEIN HPR"/>
    <property type="match status" value="1"/>
</dbReference>
<comment type="subcellular location">
    <subcellularLocation>
        <location evidence="2">Cytoplasm</location>
    </subcellularLocation>
</comment>
<organism evidence="7 8">
    <name type="scientific">Orenia marismortui</name>
    <dbReference type="NCBI Taxonomy" id="46469"/>
    <lineage>
        <taxon>Bacteria</taxon>
        <taxon>Bacillati</taxon>
        <taxon>Bacillota</taxon>
        <taxon>Clostridia</taxon>
        <taxon>Halanaerobiales</taxon>
        <taxon>Halobacteroidaceae</taxon>
        <taxon>Orenia</taxon>
    </lineage>
</organism>
<dbReference type="AlphaFoldDB" id="A0A4R8HQX7"/>
<dbReference type="NCBIfam" id="TIGR01003">
    <property type="entry name" value="PTS_HPr_family"/>
    <property type="match status" value="1"/>
</dbReference>
<dbReference type="PRINTS" id="PR00107">
    <property type="entry name" value="PHOSPHOCPHPR"/>
</dbReference>
<dbReference type="InterPro" id="IPR050399">
    <property type="entry name" value="HPr"/>
</dbReference>
<dbReference type="GO" id="GO:0005737">
    <property type="term" value="C:cytoplasm"/>
    <property type="evidence" value="ECO:0007669"/>
    <property type="project" value="UniProtKB-SubCell"/>
</dbReference>
<dbReference type="SUPFAM" id="SSF55594">
    <property type="entry name" value="HPr-like"/>
    <property type="match status" value="1"/>
</dbReference>
<dbReference type="EMBL" id="SOEG01000002">
    <property type="protein sequence ID" value="TDX58877.1"/>
    <property type="molecule type" value="Genomic_DNA"/>
</dbReference>
<dbReference type="RefSeq" id="WP_018249216.1">
    <property type="nucleotide sequence ID" value="NZ_SOEG01000002.1"/>
</dbReference>
<dbReference type="PROSITE" id="PS00369">
    <property type="entry name" value="PTS_HPR_HIS"/>
    <property type="match status" value="1"/>
</dbReference>
<dbReference type="CDD" id="cd00367">
    <property type="entry name" value="PTS-HPr_like"/>
    <property type="match status" value="1"/>
</dbReference>
<evidence type="ECO:0000256" key="4">
    <source>
        <dbReference type="ARBA" id="ARBA00022490"/>
    </source>
</evidence>
<comment type="function">
    <text evidence="1">General (non sugar-specific) component of the phosphoenolpyruvate-dependent sugar phosphotransferase system (sugar PTS). This major carbohydrate active-transport system catalyzes the phosphorylation of incoming sugar substrates concomitantly with their translocation across the cell membrane. The phosphoryl group from phosphoenolpyruvate (PEP) is transferred to the phosphoryl carrier protein HPr by enzyme I. Phospho-HPr then transfers it to the PTS EIIA domain.</text>
</comment>
<comment type="caution">
    <text evidence="7">The sequence shown here is derived from an EMBL/GenBank/DDBJ whole genome shotgun (WGS) entry which is preliminary data.</text>
</comment>
<evidence type="ECO:0000256" key="1">
    <source>
        <dbReference type="ARBA" id="ARBA00003681"/>
    </source>
</evidence>
<evidence type="ECO:0000313" key="7">
    <source>
        <dbReference type="EMBL" id="TDX58877.1"/>
    </source>
</evidence>
<evidence type="ECO:0000313" key="8">
    <source>
        <dbReference type="Proteomes" id="UP000295832"/>
    </source>
</evidence>
<evidence type="ECO:0000256" key="2">
    <source>
        <dbReference type="ARBA" id="ARBA00004496"/>
    </source>
</evidence>
<dbReference type="Gene3D" id="3.30.1340.10">
    <property type="entry name" value="HPr-like"/>
    <property type="match status" value="1"/>
</dbReference>
<dbReference type="PROSITE" id="PS51350">
    <property type="entry name" value="PTS_HPR_DOM"/>
    <property type="match status" value="1"/>
</dbReference>
<protein>
    <recommendedName>
        <fullName evidence="3">Phosphocarrier protein HPr</fullName>
    </recommendedName>
</protein>
<dbReference type="STRING" id="926561.GCA_000379025_02048"/>
<proteinExistence type="predicted"/>
<feature type="domain" description="HPr" evidence="6">
    <location>
        <begin position="1"/>
        <end position="88"/>
    </location>
</feature>
<dbReference type="Proteomes" id="UP000295832">
    <property type="component" value="Unassembled WGS sequence"/>
</dbReference>
<name>A0A4R8HQX7_9FIRM</name>
<reference evidence="7 8" key="1">
    <citation type="submission" date="2019-03" db="EMBL/GenBank/DDBJ databases">
        <title>Subsurface microbial communities from deep shales in Ohio and West Virginia, USA.</title>
        <authorList>
            <person name="Wrighton K."/>
        </authorList>
    </citation>
    <scope>NUCLEOTIDE SEQUENCE [LARGE SCALE GENOMIC DNA]</scope>
    <source>
        <strain evidence="7 8">MSL 6dP</strain>
    </source>
</reference>
<keyword evidence="5" id="KW-0598">Phosphotransferase system</keyword>
<dbReference type="Pfam" id="PF00381">
    <property type="entry name" value="PTS-HPr"/>
    <property type="match status" value="1"/>
</dbReference>
<dbReference type="PANTHER" id="PTHR33705:SF2">
    <property type="entry name" value="PHOSPHOCARRIER PROTEIN NPR"/>
    <property type="match status" value="1"/>
</dbReference>
<evidence type="ECO:0000259" key="6">
    <source>
        <dbReference type="PROSITE" id="PS51350"/>
    </source>
</evidence>
<dbReference type="InterPro" id="IPR000032">
    <property type="entry name" value="HPr-like"/>
</dbReference>
<dbReference type="InterPro" id="IPR001020">
    <property type="entry name" value="PTS_HPr_His_P_site"/>
</dbReference>
<gene>
    <name evidence="7" type="ORF">C7959_10215</name>
</gene>
<keyword evidence="8" id="KW-1185">Reference proteome</keyword>
<dbReference type="InterPro" id="IPR035895">
    <property type="entry name" value="HPr-like_sf"/>
</dbReference>
<dbReference type="GO" id="GO:0009401">
    <property type="term" value="P:phosphoenolpyruvate-dependent sugar phosphotransferase system"/>
    <property type="evidence" value="ECO:0007669"/>
    <property type="project" value="UniProtKB-KW"/>
</dbReference>
<evidence type="ECO:0000256" key="3">
    <source>
        <dbReference type="ARBA" id="ARBA00020422"/>
    </source>
</evidence>
<sequence>MLSKKVIISNKSGLHARPASLLIDAANKFEAKIEIIHGNREANLKSIISVMSLAIGCGEEVTLRVEGTDAKEALNKIVEIIENKFGEE</sequence>
<accession>A0A4R8HQX7</accession>
<keyword evidence="4" id="KW-0963">Cytoplasm</keyword>